<keyword evidence="3 5" id="KW-0808">Transferase</keyword>
<evidence type="ECO:0000313" key="5">
    <source>
        <dbReference type="EMBL" id="AYO32336.1"/>
    </source>
</evidence>
<dbReference type="InterPro" id="IPR013123">
    <property type="entry name" value="SpoU_subst-bd"/>
</dbReference>
<accession>A0A3G2RA73</accession>
<dbReference type="InterPro" id="IPR029064">
    <property type="entry name" value="Ribosomal_eL30-like_sf"/>
</dbReference>
<dbReference type="NCBIfam" id="TIGR00186">
    <property type="entry name" value="rRNA_methyl_3"/>
    <property type="match status" value="1"/>
</dbReference>
<dbReference type="SMART" id="SM00967">
    <property type="entry name" value="SpoU_sub_bind"/>
    <property type="match status" value="1"/>
</dbReference>
<evidence type="ECO:0000256" key="1">
    <source>
        <dbReference type="ARBA" id="ARBA00007228"/>
    </source>
</evidence>
<sequence length="250" mass="27282">MRKDQIEGRNAVMEAILAGRPIYKIYLKKGERHGVIFRIMELAREKGIPLQEVDADAFYAMVRTSGHQGICAAVSPREYVEVDDILNHADSLKEDPFIMVLNELTDPQNFGSIIRTADCFGVHGIIISKNRACGITPSVVKVSAGAAEYMKIARVTNIASTLEDLKNKGLWVMGADAEGRDCFDVDLTGPIALVIGGEDKGLGRLIREKCDMLIRIPMKGHIGSLNAAVAASILGYDIIRQRLSKNAGKS</sequence>
<dbReference type="GO" id="GO:0005829">
    <property type="term" value="C:cytosol"/>
    <property type="evidence" value="ECO:0007669"/>
    <property type="project" value="TreeGrafter"/>
</dbReference>
<dbReference type="Gene3D" id="3.30.1330.30">
    <property type="match status" value="1"/>
</dbReference>
<dbReference type="KEGG" id="bacg:D2962_16015"/>
<evidence type="ECO:0000313" key="6">
    <source>
        <dbReference type="Proteomes" id="UP000280960"/>
    </source>
</evidence>
<keyword evidence="2 5" id="KW-0489">Methyltransferase</keyword>
<protein>
    <submittedName>
        <fullName evidence="5">23S rRNA (Guanosine(2251)-2'-O)-methyltransferase RlmB</fullName>
    </submittedName>
</protein>
<organism evidence="5 6">
    <name type="scientific">Biomaibacter acetigenes</name>
    <dbReference type="NCBI Taxonomy" id="2316383"/>
    <lineage>
        <taxon>Bacteria</taxon>
        <taxon>Bacillati</taxon>
        <taxon>Bacillota</taxon>
        <taxon>Clostridia</taxon>
        <taxon>Thermosediminibacterales</taxon>
        <taxon>Tepidanaerobacteraceae</taxon>
        <taxon>Biomaibacter</taxon>
    </lineage>
</organism>
<dbReference type="GO" id="GO:0003723">
    <property type="term" value="F:RNA binding"/>
    <property type="evidence" value="ECO:0007669"/>
    <property type="project" value="InterPro"/>
</dbReference>
<dbReference type="GO" id="GO:0008173">
    <property type="term" value="F:RNA methyltransferase activity"/>
    <property type="evidence" value="ECO:0007669"/>
    <property type="project" value="InterPro"/>
</dbReference>
<dbReference type="GO" id="GO:0032259">
    <property type="term" value="P:methylation"/>
    <property type="evidence" value="ECO:0007669"/>
    <property type="project" value="UniProtKB-KW"/>
</dbReference>
<dbReference type="PANTHER" id="PTHR46429:SF1">
    <property type="entry name" value="23S RRNA (GUANOSINE-2'-O-)-METHYLTRANSFERASE RLMB"/>
    <property type="match status" value="1"/>
</dbReference>
<dbReference type="InterPro" id="IPR004441">
    <property type="entry name" value="rRNA_MeTrfase_TrmH"/>
</dbReference>
<dbReference type="SUPFAM" id="SSF75217">
    <property type="entry name" value="alpha/beta knot"/>
    <property type="match status" value="1"/>
</dbReference>
<dbReference type="Proteomes" id="UP000280960">
    <property type="component" value="Chromosome"/>
</dbReference>
<dbReference type="SUPFAM" id="SSF55315">
    <property type="entry name" value="L30e-like"/>
    <property type="match status" value="1"/>
</dbReference>
<evidence type="ECO:0000256" key="2">
    <source>
        <dbReference type="ARBA" id="ARBA00022603"/>
    </source>
</evidence>
<dbReference type="CDD" id="cd18103">
    <property type="entry name" value="SpoU-like_RlmB"/>
    <property type="match status" value="1"/>
</dbReference>
<dbReference type="InterPro" id="IPR029026">
    <property type="entry name" value="tRNA_m1G_MTases_N"/>
</dbReference>
<dbReference type="FunFam" id="3.40.1280.10:FF:000008">
    <property type="entry name" value="Group 3 RNA methyltransferase TrmH"/>
    <property type="match status" value="1"/>
</dbReference>
<reference evidence="5 6" key="1">
    <citation type="submission" date="2018-10" db="EMBL/GenBank/DDBJ databases">
        <authorList>
            <person name="Zhang X."/>
        </authorList>
    </citation>
    <scope>NUCLEOTIDE SEQUENCE [LARGE SCALE GENOMIC DNA]</scope>
    <source>
        <strain evidence="5 6">SK-G1</strain>
    </source>
</reference>
<feature type="domain" description="RNA 2-O ribose methyltransferase substrate binding" evidence="4">
    <location>
        <begin position="5"/>
        <end position="80"/>
    </location>
</feature>
<evidence type="ECO:0000259" key="4">
    <source>
        <dbReference type="SMART" id="SM00967"/>
    </source>
</evidence>
<dbReference type="GO" id="GO:0006396">
    <property type="term" value="P:RNA processing"/>
    <property type="evidence" value="ECO:0007669"/>
    <property type="project" value="InterPro"/>
</dbReference>
<dbReference type="InterPro" id="IPR001537">
    <property type="entry name" value="SpoU_MeTrfase"/>
</dbReference>
<comment type="similarity">
    <text evidence="1">Belongs to the class IV-like SAM-binding methyltransferase superfamily. RNA methyltransferase TrmH family.</text>
</comment>
<dbReference type="Pfam" id="PF08032">
    <property type="entry name" value="SpoU_sub_bind"/>
    <property type="match status" value="1"/>
</dbReference>
<gene>
    <name evidence="5" type="primary">rlmB</name>
    <name evidence="5" type="ORF">D2962_16015</name>
</gene>
<proteinExistence type="inferred from homology"/>
<dbReference type="EMBL" id="CP033169">
    <property type="protein sequence ID" value="AYO32336.1"/>
    <property type="molecule type" value="Genomic_DNA"/>
</dbReference>
<dbReference type="Pfam" id="PF00588">
    <property type="entry name" value="SpoU_methylase"/>
    <property type="match status" value="1"/>
</dbReference>
<keyword evidence="6" id="KW-1185">Reference proteome</keyword>
<dbReference type="Gene3D" id="3.40.1280.10">
    <property type="match status" value="1"/>
</dbReference>
<evidence type="ECO:0000256" key="3">
    <source>
        <dbReference type="ARBA" id="ARBA00022679"/>
    </source>
</evidence>
<dbReference type="PANTHER" id="PTHR46429">
    <property type="entry name" value="23S RRNA (GUANOSINE-2'-O-)-METHYLTRANSFERASE RLMB"/>
    <property type="match status" value="1"/>
</dbReference>
<name>A0A3G2RA73_9FIRM</name>
<dbReference type="AlphaFoldDB" id="A0A3G2RA73"/>
<dbReference type="InterPro" id="IPR029028">
    <property type="entry name" value="Alpha/beta_knot_MTases"/>
</dbReference>